<keyword evidence="1" id="KW-0472">Membrane</keyword>
<dbReference type="CDD" id="cd00158">
    <property type="entry name" value="RHOD"/>
    <property type="match status" value="1"/>
</dbReference>
<organism evidence="3 4">
    <name type="scientific">Hydrogenovibrio thermophilus</name>
    <dbReference type="NCBI Taxonomy" id="265883"/>
    <lineage>
        <taxon>Bacteria</taxon>
        <taxon>Pseudomonadati</taxon>
        <taxon>Pseudomonadota</taxon>
        <taxon>Gammaproteobacteria</taxon>
        <taxon>Thiotrichales</taxon>
        <taxon>Piscirickettsiaceae</taxon>
        <taxon>Hydrogenovibrio</taxon>
    </lineage>
</organism>
<feature type="transmembrane region" description="Helical" evidence="1">
    <location>
        <begin position="6"/>
        <end position="28"/>
    </location>
</feature>
<dbReference type="InterPro" id="IPR001763">
    <property type="entry name" value="Rhodanese-like_dom"/>
</dbReference>
<name>A0A410H5A1_9GAMM</name>
<dbReference type="KEGG" id="htr:EPV75_10775"/>
<dbReference type="SUPFAM" id="SSF52821">
    <property type="entry name" value="Rhodanese/Cell cycle control phosphatase"/>
    <property type="match status" value="1"/>
</dbReference>
<dbReference type="Proteomes" id="UP000285478">
    <property type="component" value="Chromosome"/>
</dbReference>
<dbReference type="PANTHER" id="PTHR43031">
    <property type="entry name" value="FAD-DEPENDENT OXIDOREDUCTASE"/>
    <property type="match status" value="1"/>
</dbReference>
<dbReference type="InterPro" id="IPR036873">
    <property type="entry name" value="Rhodanese-like_dom_sf"/>
</dbReference>
<dbReference type="Gene3D" id="3.40.250.10">
    <property type="entry name" value="Rhodanese-like domain"/>
    <property type="match status" value="1"/>
</dbReference>
<proteinExistence type="predicted"/>
<dbReference type="PROSITE" id="PS50206">
    <property type="entry name" value="RHODANESE_3"/>
    <property type="match status" value="1"/>
</dbReference>
<dbReference type="PANTHER" id="PTHR43031:SF18">
    <property type="entry name" value="RHODANESE-RELATED SULFURTRANSFERASES"/>
    <property type="match status" value="1"/>
</dbReference>
<evidence type="ECO:0000313" key="4">
    <source>
        <dbReference type="Proteomes" id="UP000285478"/>
    </source>
</evidence>
<evidence type="ECO:0000256" key="1">
    <source>
        <dbReference type="SAM" id="Phobius"/>
    </source>
</evidence>
<evidence type="ECO:0000313" key="3">
    <source>
        <dbReference type="EMBL" id="QAB16114.1"/>
    </source>
</evidence>
<feature type="domain" description="Rhodanese" evidence="2">
    <location>
        <begin position="47"/>
        <end position="137"/>
    </location>
</feature>
<reference evidence="3 4" key="1">
    <citation type="journal article" date="2018" name="Environ. Microbiol.">
        <title>Genomes of ubiquitous marine and hypersaline Hydrogenovibrio, Thiomicrorhabdus and Thiomicrospira spp. encode a diversity of mechanisms to sustain chemolithoautotrophy in heterogeneous environments.</title>
        <authorList>
            <person name="Scott K.M."/>
            <person name="Williams J."/>
            <person name="Porter C.M.B."/>
            <person name="Russel S."/>
            <person name="Harmer T.L."/>
            <person name="Paul J.H."/>
            <person name="Antonen K.M."/>
            <person name="Bridges M.K."/>
            <person name="Camper G.J."/>
            <person name="Campla C.K."/>
            <person name="Casella L.G."/>
            <person name="Chase E."/>
            <person name="Conrad J.W."/>
            <person name="Cruz M.C."/>
            <person name="Dunlap D.S."/>
            <person name="Duran L."/>
            <person name="Fahsbender E.M."/>
            <person name="Goldsmith D.B."/>
            <person name="Keeley R.F."/>
            <person name="Kondoff M.R."/>
            <person name="Kussy B.I."/>
            <person name="Lane M.K."/>
            <person name="Lawler S."/>
            <person name="Leigh B.A."/>
            <person name="Lewis C."/>
            <person name="Lostal L.M."/>
            <person name="Marking D."/>
            <person name="Mancera P.A."/>
            <person name="McClenthan E.C."/>
            <person name="McIntyre E.A."/>
            <person name="Mine J.A."/>
            <person name="Modi S."/>
            <person name="Moore B.D."/>
            <person name="Morgan W.A."/>
            <person name="Nelson K.M."/>
            <person name="Nguyen K.N."/>
            <person name="Ogburn N."/>
            <person name="Parrino D.G."/>
            <person name="Pedapudi A.D."/>
            <person name="Pelham R.P."/>
            <person name="Preece A.M."/>
            <person name="Rampersad E.A."/>
            <person name="Richardson J.C."/>
            <person name="Rodgers C.M."/>
            <person name="Schaffer B.L."/>
            <person name="Sheridan N.E."/>
            <person name="Solone M.R."/>
            <person name="Staley Z.R."/>
            <person name="Tabuchi M."/>
            <person name="Waide R.J."/>
            <person name="Wanjugi P.W."/>
            <person name="Young S."/>
            <person name="Clum A."/>
            <person name="Daum C."/>
            <person name="Huntemann M."/>
            <person name="Ivanova N."/>
            <person name="Kyrpides N."/>
            <person name="Mikhailova N."/>
            <person name="Palaniappan K."/>
            <person name="Pillay M."/>
            <person name="Reddy T.B.K."/>
            <person name="Shapiro N."/>
            <person name="Stamatis D."/>
            <person name="Varghese N."/>
            <person name="Woyke T."/>
            <person name="Boden R."/>
            <person name="Freyermuth S.K."/>
            <person name="Kerfeld C.A."/>
        </authorList>
    </citation>
    <scope>NUCLEOTIDE SEQUENCE [LARGE SCALE GENOMIC DNA]</scope>
    <source>
        <strain evidence="3 4">JR-2</strain>
    </source>
</reference>
<keyword evidence="1" id="KW-1133">Transmembrane helix</keyword>
<accession>A0A410H5A1</accession>
<dbReference type="RefSeq" id="WP_128385390.1">
    <property type="nucleotide sequence ID" value="NZ_CP035033.1"/>
</dbReference>
<dbReference type="AlphaFoldDB" id="A0A410H5A1"/>
<dbReference type="Pfam" id="PF00581">
    <property type="entry name" value="Rhodanese"/>
    <property type="match status" value="1"/>
</dbReference>
<evidence type="ECO:0000259" key="2">
    <source>
        <dbReference type="PROSITE" id="PS50206"/>
    </source>
</evidence>
<dbReference type="SMART" id="SM00450">
    <property type="entry name" value="RHOD"/>
    <property type="match status" value="1"/>
</dbReference>
<sequence>MFIEFVQEQIFLFIALGVIVAMLFYSYFGDKVSGYKSVNADEAVRLYNSGAWVLDVRSDAEFKTGYIGEAENIPSTEVAKKMDAVLPHKDEPVLVYCQSGMRSASVAKQLVKQGFKEVNNLSGGILSWKNAGLPLNKPVSKKKLKREKK</sequence>
<protein>
    <submittedName>
        <fullName evidence="3">Rhodanese-like domain-containing protein</fullName>
    </submittedName>
</protein>
<dbReference type="InterPro" id="IPR050229">
    <property type="entry name" value="GlpE_sulfurtransferase"/>
</dbReference>
<gene>
    <name evidence="3" type="ORF">EPV75_10775</name>
</gene>
<keyword evidence="4" id="KW-1185">Reference proteome</keyword>
<keyword evidence="1" id="KW-0812">Transmembrane</keyword>
<dbReference type="EMBL" id="CP035033">
    <property type="protein sequence ID" value="QAB16114.1"/>
    <property type="molecule type" value="Genomic_DNA"/>
</dbReference>